<sequence>MIELPSKSVAAFNEWMRRYIDAPEEFEREMVEVRRFLADEEMGQTPSYGEIATKYFTKLLNDPTVHA</sequence>
<name>A0A0F9G602_9ZZZZ</name>
<proteinExistence type="predicted"/>
<protein>
    <submittedName>
        <fullName evidence="1">Uncharacterized protein</fullName>
    </submittedName>
</protein>
<dbReference type="AlphaFoldDB" id="A0A0F9G602"/>
<organism evidence="1">
    <name type="scientific">marine sediment metagenome</name>
    <dbReference type="NCBI Taxonomy" id="412755"/>
    <lineage>
        <taxon>unclassified sequences</taxon>
        <taxon>metagenomes</taxon>
        <taxon>ecological metagenomes</taxon>
    </lineage>
</organism>
<dbReference type="EMBL" id="LAZR01029729">
    <property type="protein sequence ID" value="KKL58707.1"/>
    <property type="molecule type" value="Genomic_DNA"/>
</dbReference>
<comment type="caution">
    <text evidence="1">The sequence shown here is derived from an EMBL/GenBank/DDBJ whole genome shotgun (WGS) entry which is preliminary data.</text>
</comment>
<reference evidence="1" key="1">
    <citation type="journal article" date="2015" name="Nature">
        <title>Complex archaea that bridge the gap between prokaryotes and eukaryotes.</title>
        <authorList>
            <person name="Spang A."/>
            <person name="Saw J.H."/>
            <person name="Jorgensen S.L."/>
            <person name="Zaremba-Niedzwiedzka K."/>
            <person name="Martijn J."/>
            <person name="Lind A.E."/>
            <person name="van Eijk R."/>
            <person name="Schleper C."/>
            <person name="Guy L."/>
            <person name="Ettema T.J."/>
        </authorList>
    </citation>
    <scope>NUCLEOTIDE SEQUENCE</scope>
</reference>
<accession>A0A0F9G602</accession>
<gene>
    <name evidence="1" type="ORF">LCGC14_2222680</name>
</gene>
<evidence type="ECO:0000313" key="1">
    <source>
        <dbReference type="EMBL" id="KKL58707.1"/>
    </source>
</evidence>